<sequence length="241" mass="25589">MTHPIRTNRAADSLRNIRITPNFLPHADGSVLIECGNTKVICTASIDENVPPFLRGKEQGWVTAEYGMLPASTASRMRREAASGKQSGRTQEIQRLIGRSLRAVVDMKKLGERQILIDCDVIQADGGTRTASITGAYVALQMAVNKLLSDGLICETPILEAVAAVSVGVVAGVPLLDLDYPEDSGCDSDVNIVMTASGKIIEIQGTAEGAPFTLDELGKLIALGQKGIAELVQHQLAALQA</sequence>
<evidence type="ECO:0000259" key="8">
    <source>
        <dbReference type="Pfam" id="PF03725"/>
    </source>
</evidence>
<dbReference type="InterPro" id="IPR050080">
    <property type="entry name" value="RNase_PH"/>
</dbReference>
<dbReference type="SUPFAM" id="SSF54211">
    <property type="entry name" value="Ribosomal protein S5 domain 2-like"/>
    <property type="match status" value="1"/>
</dbReference>
<comment type="similarity">
    <text evidence="1 6">Belongs to the RNase PH family.</text>
</comment>
<evidence type="ECO:0000256" key="3">
    <source>
        <dbReference type="ARBA" id="ARBA00022555"/>
    </source>
</evidence>
<dbReference type="InterPro" id="IPR001247">
    <property type="entry name" value="ExoRNase_PH_dom1"/>
</dbReference>
<dbReference type="PANTHER" id="PTHR11953:SF0">
    <property type="entry name" value="EXOSOME COMPLEX COMPONENT RRP41"/>
    <property type="match status" value="1"/>
</dbReference>
<dbReference type="HAMAP" id="MF_00564">
    <property type="entry name" value="RNase_PH"/>
    <property type="match status" value="1"/>
</dbReference>
<evidence type="ECO:0000256" key="6">
    <source>
        <dbReference type="HAMAP-Rule" id="MF_00564"/>
    </source>
</evidence>
<evidence type="ECO:0000313" key="10">
    <source>
        <dbReference type="Proteomes" id="UP000272412"/>
    </source>
</evidence>
<dbReference type="CDD" id="cd11362">
    <property type="entry name" value="RNase_PH_bact"/>
    <property type="match status" value="1"/>
</dbReference>
<dbReference type="PANTHER" id="PTHR11953">
    <property type="entry name" value="EXOSOME COMPLEX COMPONENT"/>
    <property type="match status" value="1"/>
</dbReference>
<evidence type="ECO:0000259" key="7">
    <source>
        <dbReference type="Pfam" id="PF01138"/>
    </source>
</evidence>
<dbReference type="SUPFAM" id="SSF55666">
    <property type="entry name" value="Ribonuclease PH domain 2-like"/>
    <property type="match status" value="1"/>
</dbReference>
<dbReference type="NCBIfam" id="TIGR01966">
    <property type="entry name" value="RNasePH"/>
    <property type="match status" value="1"/>
</dbReference>
<dbReference type="EMBL" id="RPFL01000004">
    <property type="protein sequence ID" value="RPD90119.1"/>
    <property type="molecule type" value="Genomic_DNA"/>
</dbReference>
<proteinExistence type="inferred from homology"/>
<dbReference type="InterPro" id="IPR015847">
    <property type="entry name" value="ExoRNase_PH_dom2"/>
</dbReference>
<comment type="caution">
    <text evidence="9">The sequence shown here is derived from an EMBL/GenBank/DDBJ whole genome shotgun (WGS) entry which is preliminary data.</text>
</comment>
<keyword evidence="5" id="KW-0694">RNA-binding</keyword>
<dbReference type="AlphaFoldDB" id="A0A3N4NF53"/>
<dbReference type="Pfam" id="PF03725">
    <property type="entry name" value="RNase_PH_C"/>
    <property type="match status" value="1"/>
</dbReference>
<keyword evidence="2 6" id="KW-0698">rRNA processing</keyword>
<dbReference type="GO" id="GO:0016075">
    <property type="term" value="P:rRNA catabolic process"/>
    <property type="evidence" value="ECO:0007669"/>
    <property type="project" value="UniProtKB-UniRule"/>
</dbReference>
<dbReference type="FunFam" id="3.30.230.70:FF:000003">
    <property type="entry name" value="Ribonuclease PH"/>
    <property type="match status" value="1"/>
</dbReference>
<keyword evidence="4 6" id="KW-0819">tRNA processing</keyword>
<dbReference type="GO" id="GO:0031125">
    <property type="term" value="P:rRNA 3'-end processing"/>
    <property type="evidence" value="ECO:0007669"/>
    <property type="project" value="UniProtKB-ARBA"/>
</dbReference>
<feature type="binding site" evidence="6">
    <location>
        <position position="89"/>
    </location>
    <ligand>
        <name>phosphate</name>
        <dbReference type="ChEBI" id="CHEBI:43474"/>
        <note>substrate</note>
    </ligand>
</feature>
<dbReference type="GO" id="GO:0000175">
    <property type="term" value="F:3'-5'-RNA exonuclease activity"/>
    <property type="evidence" value="ECO:0007669"/>
    <property type="project" value="UniProtKB-UniRule"/>
</dbReference>
<dbReference type="GO" id="GO:0008033">
    <property type="term" value="P:tRNA processing"/>
    <property type="evidence" value="ECO:0007669"/>
    <property type="project" value="UniProtKB-UniRule"/>
</dbReference>
<feature type="domain" description="Exoribonuclease phosphorolytic" evidence="8">
    <location>
        <begin position="162"/>
        <end position="227"/>
    </location>
</feature>
<keyword evidence="10" id="KW-1185">Reference proteome</keyword>
<dbReference type="GO" id="GO:0000049">
    <property type="term" value="F:tRNA binding"/>
    <property type="evidence" value="ECO:0007669"/>
    <property type="project" value="UniProtKB-UniRule"/>
</dbReference>
<keyword evidence="6" id="KW-0808">Transferase</keyword>
<gene>
    <name evidence="6 9" type="primary">rph</name>
    <name evidence="9" type="ORF">EGK74_02135</name>
</gene>
<dbReference type="InterPro" id="IPR020568">
    <property type="entry name" value="Ribosomal_Su5_D2-typ_SF"/>
</dbReference>
<comment type="function">
    <text evidence="6">Phosphorolytic 3'-5' exoribonuclease that plays an important role in tRNA 3'-end maturation. Removes nucleotide residues following the 3'-CCA terminus of tRNAs; can also add nucleotides to the ends of RNA molecules by using nucleoside diphosphates as substrates, but this may not be physiologically important. Probably plays a role in initiation of 16S rRNA degradation (leading to ribosome degradation) during starvation.</text>
</comment>
<dbReference type="Gene3D" id="3.30.230.70">
    <property type="entry name" value="GHMP Kinase, N-terminal domain"/>
    <property type="match status" value="1"/>
</dbReference>
<dbReference type="Pfam" id="PF01138">
    <property type="entry name" value="RNase_PH"/>
    <property type="match status" value="1"/>
</dbReference>
<comment type="subunit">
    <text evidence="6">Homohexameric ring arranged as a trimer of dimers.</text>
</comment>
<name>A0A3N4NF53_9NEIS</name>
<protein>
    <recommendedName>
        <fullName evidence="6">Ribonuclease PH</fullName>
        <shortName evidence="6">RNase PH</shortName>
        <ecNumber evidence="6">2.7.7.56</ecNumber>
    </recommendedName>
    <alternativeName>
        <fullName evidence="6">tRNA nucleotidyltransferase</fullName>
    </alternativeName>
</protein>
<evidence type="ECO:0000256" key="2">
    <source>
        <dbReference type="ARBA" id="ARBA00022552"/>
    </source>
</evidence>
<evidence type="ECO:0000256" key="5">
    <source>
        <dbReference type="ARBA" id="ARBA00022884"/>
    </source>
</evidence>
<dbReference type="InterPro" id="IPR027408">
    <property type="entry name" value="PNPase/RNase_PH_dom_sf"/>
</dbReference>
<feature type="domain" description="Exoribonuclease phosphorolytic" evidence="7">
    <location>
        <begin position="14"/>
        <end position="143"/>
    </location>
</feature>
<dbReference type="InterPro" id="IPR002381">
    <property type="entry name" value="RNase_PH_bac-type"/>
</dbReference>
<dbReference type="KEGG" id="nwx:CGZ65_03025"/>
<evidence type="ECO:0000256" key="4">
    <source>
        <dbReference type="ARBA" id="ARBA00022694"/>
    </source>
</evidence>
<dbReference type="OrthoDB" id="9802265at2"/>
<dbReference type="PROSITE" id="PS01277">
    <property type="entry name" value="RIBONUCLEASE_PH"/>
    <property type="match status" value="1"/>
</dbReference>
<accession>A0A3N4NF53</accession>
<dbReference type="RefSeq" id="WP_096294769.1">
    <property type="nucleotide sequence ID" value="NZ_CP023429.1"/>
</dbReference>
<dbReference type="InterPro" id="IPR018336">
    <property type="entry name" value="RNase_PH_CS"/>
</dbReference>
<dbReference type="GO" id="GO:0009022">
    <property type="term" value="F:tRNA nucleotidyltransferase activity"/>
    <property type="evidence" value="ECO:0007669"/>
    <property type="project" value="UniProtKB-UniRule"/>
</dbReference>
<reference evidence="9 10" key="1">
    <citation type="submission" date="2018-11" db="EMBL/GenBank/DDBJ databases">
        <title>Neisseria weixii sp. nov. isolated from the rectal contents of plateau pika (Ochotona cruzoniae).</title>
        <authorList>
            <person name="Zhang G."/>
        </authorList>
    </citation>
    <scope>NUCLEOTIDE SEQUENCE [LARGE SCALE GENOMIC DNA]</scope>
    <source>
        <strain evidence="9 10">10009</strain>
    </source>
</reference>
<feature type="binding site" evidence="6">
    <location>
        <begin position="127"/>
        <end position="129"/>
    </location>
    <ligand>
        <name>phosphate</name>
        <dbReference type="ChEBI" id="CHEBI:43474"/>
        <note>substrate</note>
    </ligand>
</feature>
<comment type="catalytic activity">
    <reaction evidence="6">
        <text>tRNA(n+1) + phosphate = tRNA(n) + a ribonucleoside 5'-diphosphate</text>
        <dbReference type="Rhea" id="RHEA:10628"/>
        <dbReference type="Rhea" id="RHEA-COMP:17343"/>
        <dbReference type="Rhea" id="RHEA-COMP:17344"/>
        <dbReference type="ChEBI" id="CHEBI:43474"/>
        <dbReference type="ChEBI" id="CHEBI:57930"/>
        <dbReference type="ChEBI" id="CHEBI:173114"/>
        <dbReference type="EC" id="2.7.7.56"/>
    </reaction>
</comment>
<dbReference type="InterPro" id="IPR036345">
    <property type="entry name" value="ExoRNase_PH_dom2_sf"/>
</dbReference>
<evidence type="ECO:0000313" key="9">
    <source>
        <dbReference type="EMBL" id="RPD90119.1"/>
    </source>
</evidence>
<keyword evidence="6" id="KW-0548">Nucleotidyltransferase</keyword>
<evidence type="ECO:0000256" key="1">
    <source>
        <dbReference type="ARBA" id="ARBA00006678"/>
    </source>
</evidence>
<dbReference type="EC" id="2.7.7.56" evidence="6"/>
<dbReference type="Proteomes" id="UP000272412">
    <property type="component" value="Unassembled WGS sequence"/>
</dbReference>
<organism evidence="9 10">
    <name type="scientific">Neisseria weixii</name>
    <dbReference type="NCBI Taxonomy" id="1853276"/>
    <lineage>
        <taxon>Bacteria</taxon>
        <taxon>Pseudomonadati</taxon>
        <taxon>Pseudomonadota</taxon>
        <taxon>Betaproteobacteria</taxon>
        <taxon>Neisseriales</taxon>
        <taxon>Neisseriaceae</taxon>
        <taxon>Neisseria</taxon>
    </lineage>
</organism>
<keyword evidence="3 6" id="KW-0820">tRNA-binding</keyword>